<dbReference type="AlphaFoldDB" id="A0A2T4TZV5"/>
<gene>
    <name evidence="1" type="ORF">CLG94_02905</name>
</gene>
<dbReference type="Proteomes" id="UP000241436">
    <property type="component" value="Unassembled WGS sequence"/>
</dbReference>
<dbReference type="EMBL" id="NVQC01000013">
    <property type="protein sequence ID" value="PTL36646.1"/>
    <property type="molecule type" value="Genomic_DNA"/>
</dbReference>
<dbReference type="Gene3D" id="3.10.20.860">
    <property type="match status" value="1"/>
</dbReference>
<organism evidence="1 2">
    <name type="scientific">Candidatus Methylomirabilis limnetica</name>
    <dbReference type="NCBI Taxonomy" id="2033718"/>
    <lineage>
        <taxon>Bacteria</taxon>
        <taxon>Candidatus Methylomirabilota</taxon>
        <taxon>Candidatus Methylomirabilia</taxon>
        <taxon>Candidatus Methylomirabilales</taxon>
        <taxon>Candidatus Methylomirabilaceae</taxon>
        <taxon>Candidatus Methylomirabilis</taxon>
    </lineage>
</organism>
<protein>
    <recommendedName>
        <fullName evidence="3">YgiT-type zinc finger domain-containing protein</fullName>
    </recommendedName>
</protein>
<dbReference type="NCBIfam" id="TIGR03831">
    <property type="entry name" value="YgiT_finger"/>
    <property type="match status" value="1"/>
</dbReference>
<comment type="caution">
    <text evidence="1">The sequence shown here is derived from an EMBL/GenBank/DDBJ whole genome shotgun (WGS) entry which is preliminary data.</text>
</comment>
<evidence type="ECO:0000313" key="2">
    <source>
        <dbReference type="Proteomes" id="UP000241436"/>
    </source>
</evidence>
<name>A0A2T4TZV5_9BACT</name>
<proteinExistence type="predicted"/>
<sequence>MILPSGQSTGWTVTSGEGGDSVTRVYHRCHFCGGEVVEQRVTVDYRWGDTFLVVIRHVPAGVCQVCGEQYLKAEVVKEMEKVAHSQEEAKEVLRIPVRELKVA</sequence>
<dbReference type="SUPFAM" id="SSF161229">
    <property type="entry name" value="E6 C-terminal domain-like"/>
    <property type="match status" value="1"/>
</dbReference>
<dbReference type="CDD" id="cd12870">
    <property type="entry name" value="MqsA"/>
    <property type="match status" value="1"/>
</dbReference>
<evidence type="ECO:0000313" key="1">
    <source>
        <dbReference type="EMBL" id="PTL36646.1"/>
    </source>
</evidence>
<evidence type="ECO:0008006" key="3">
    <source>
        <dbReference type="Google" id="ProtNLM"/>
    </source>
</evidence>
<accession>A0A2T4TZV5</accession>
<keyword evidence="2" id="KW-1185">Reference proteome</keyword>
<reference evidence="1 2" key="1">
    <citation type="submission" date="2017-09" db="EMBL/GenBank/DDBJ databases">
        <title>Bloom of a denitrifying methanotroph, Candidatus Methylomirabilis limnetica, in a deep stratified lake.</title>
        <authorList>
            <person name="Graf J.S."/>
            <person name="Marchant H.K."/>
            <person name="Tienken D."/>
            <person name="Hach P.F."/>
            <person name="Brand A."/>
            <person name="Schubert C.J."/>
            <person name="Kuypers M.M."/>
            <person name="Milucka J."/>
        </authorList>
    </citation>
    <scope>NUCLEOTIDE SEQUENCE [LARGE SCALE GENOMIC DNA]</scope>
    <source>
        <strain evidence="1 2">Zug</strain>
    </source>
</reference>
<dbReference type="InterPro" id="IPR022453">
    <property type="entry name" value="Znf_MqsA-type"/>
</dbReference>
<reference evidence="2" key="2">
    <citation type="journal article" date="2018" name="Environ. Microbiol.">
        <title>Bloom of a denitrifying methanotroph, 'Candidatus Methylomirabilis limnetica', in a deep stratified lake.</title>
        <authorList>
            <person name="Graf J.S."/>
            <person name="Mayr M.J."/>
            <person name="Marchant H.K."/>
            <person name="Tienken D."/>
            <person name="Hach P.F."/>
            <person name="Brand A."/>
            <person name="Schubert C.J."/>
            <person name="Kuypers M.M."/>
            <person name="Milucka J."/>
        </authorList>
    </citation>
    <scope>NUCLEOTIDE SEQUENCE [LARGE SCALE GENOMIC DNA]</scope>
    <source>
        <strain evidence="2">Zug</strain>
    </source>
</reference>
<dbReference type="InterPro" id="IPR038575">
    <property type="entry name" value="E6_sf"/>
</dbReference>